<keyword evidence="4 6" id="KW-1133">Transmembrane helix</keyword>
<name>A0A1Y0ELA9_9BURK</name>
<evidence type="ECO:0000256" key="5">
    <source>
        <dbReference type="ARBA" id="ARBA00023136"/>
    </source>
</evidence>
<reference evidence="8 9" key="1">
    <citation type="submission" date="2017-05" db="EMBL/GenBank/DDBJ databases">
        <authorList>
            <person name="Song R."/>
            <person name="Chenine A.L."/>
            <person name="Ruprecht R.M."/>
        </authorList>
    </citation>
    <scope>NUCLEOTIDE SEQUENCE [LARGE SCALE GENOMIC DNA]</scope>
    <source>
        <strain evidence="8 9">DSM 26136</strain>
    </source>
</reference>
<comment type="subcellular location">
    <subcellularLocation>
        <location evidence="1">Membrane</location>
        <topology evidence="1">Multi-pass membrane protein</topology>
    </subcellularLocation>
</comment>
<evidence type="ECO:0000256" key="6">
    <source>
        <dbReference type="SAM" id="Phobius"/>
    </source>
</evidence>
<dbReference type="InterPro" id="IPR050638">
    <property type="entry name" value="AA-Vitamin_Transporters"/>
</dbReference>
<keyword evidence="3 6" id="KW-0812">Transmembrane</keyword>
<feature type="transmembrane region" description="Helical" evidence="6">
    <location>
        <begin position="187"/>
        <end position="205"/>
    </location>
</feature>
<gene>
    <name evidence="8" type="ORF">CCO03_06800</name>
</gene>
<feature type="transmembrane region" description="Helical" evidence="6">
    <location>
        <begin position="71"/>
        <end position="90"/>
    </location>
</feature>
<feature type="domain" description="EamA" evidence="7">
    <location>
        <begin position="9"/>
        <end position="140"/>
    </location>
</feature>
<dbReference type="Pfam" id="PF00892">
    <property type="entry name" value="EamA"/>
    <property type="match status" value="2"/>
</dbReference>
<dbReference type="PANTHER" id="PTHR32322">
    <property type="entry name" value="INNER MEMBRANE TRANSPORTER"/>
    <property type="match status" value="1"/>
</dbReference>
<dbReference type="Gene3D" id="1.10.3730.20">
    <property type="match status" value="1"/>
</dbReference>
<evidence type="ECO:0000259" key="7">
    <source>
        <dbReference type="Pfam" id="PF00892"/>
    </source>
</evidence>
<accession>A0A1Y0ELA9</accession>
<feature type="transmembrane region" description="Helical" evidence="6">
    <location>
        <begin position="158"/>
        <end position="175"/>
    </location>
</feature>
<dbReference type="RefSeq" id="WP_087278965.1">
    <property type="nucleotide sequence ID" value="NZ_CP021455.1"/>
</dbReference>
<proteinExistence type="inferred from homology"/>
<evidence type="ECO:0000313" key="8">
    <source>
        <dbReference type="EMBL" id="ARU04423.1"/>
    </source>
</evidence>
<feature type="transmembrane region" description="Helical" evidence="6">
    <location>
        <begin position="217"/>
        <end position="241"/>
    </location>
</feature>
<dbReference type="SUPFAM" id="SSF103481">
    <property type="entry name" value="Multidrug resistance efflux transporter EmrE"/>
    <property type="match status" value="2"/>
</dbReference>
<dbReference type="EMBL" id="CP021455">
    <property type="protein sequence ID" value="ARU04423.1"/>
    <property type="molecule type" value="Genomic_DNA"/>
</dbReference>
<comment type="similarity">
    <text evidence="2">Belongs to the EamA transporter family.</text>
</comment>
<feature type="transmembrane region" description="Helical" evidence="6">
    <location>
        <begin position="279"/>
        <end position="296"/>
    </location>
</feature>
<dbReference type="Proteomes" id="UP000196138">
    <property type="component" value="Chromosome"/>
</dbReference>
<dbReference type="InterPro" id="IPR037185">
    <property type="entry name" value="EmrE-like"/>
</dbReference>
<dbReference type="PANTHER" id="PTHR32322:SF2">
    <property type="entry name" value="EAMA DOMAIN-CONTAINING PROTEIN"/>
    <property type="match status" value="1"/>
</dbReference>
<feature type="transmembrane region" description="Helical" evidence="6">
    <location>
        <begin position="129"/>
        <end position="146"/>
    </location>
</feature>
<dbReference type="AlphaFoldDB" id="A0A1Y0ELA9"/>
<feature type="transmembrane region" description="Helical" evidence="6">
    <location>
        <begin position="96"/>
        <end position="117"/>
    </location>
</feature>
<dbReference type="InterPro" id="IPR000620">
    <property type="entry name" value="EamA_dom"/>
</dbReference>
<organism evidence="8 9">
    <name type="scientific">Comamonas serinivorans</name>
    <dbReference type="NCBI Taxonomy" id="1082851"/>
    <lineage>
        <taxon>Bacteria</taxon>
        <taxon>Pseudomonadati</taxon>
        <taxon>Pseudomonadota</taxon>
        <taxon>Betaproteobacteria</taxon>
        <taxon>Burkholderiales</taxon>
        <taxon>Comamonadaceae</taxon>
        <taxon>Comamonas</taxon>
    </lineage>
</organism>
<sequence length="298" mass="32379">MSALTGRTALLLTLPPLFWAGNAVVGRMLASQVSPISLNFMRWLLAGLVLLPLAGWVLKPGSGLWTHWRRFSLLGLLGVGCYNAFQYLALRTSSPVNVTLVASSMPLWMMLIGRLFFQARITRRQLASAALSITGVLFVLSRGQWSQLLALKLVPGDLYILVAAACWAGYSWLLVQRREPEAIRGDWAAMLLGQIVFGLMWSGAASGLEWAAGQGQWHWNTGVLAAMAFLVVCPSVLAYACWGKGVELAGPTLASFFTNLTPVFAAILSTLVLGDPPRWYHVVAFAFIVCGIALSARR</sequence>
<evidence type="ECO:0000256" key="2">
    <source>
        <dbReference type="ARBA" id="ARBA00007362"/>
    </source>
</evidence>
<evidence type="ECO:0000256" key="3">
    <source>
        <dbReference type="ARBA" id="ARBA00022692"/>
    </source>
</evidence>
<dbReference type="KEGG" id="cser:CCO03_06800"/>
<evidence type="ECO:0000256" key="1">
    <source>
        <dbReference type="ARBA" id="ARBA00004141"/>
    </source>
</evidence>
<evidence type="ECO:0000256" key="4">
    <source>
        <dbReference type="ARBA" id="ARBA00022989"/>
    </source>
</evidence>
<feature type="domain" description="EamA" evidence="7">
    <location>
        <begin position="155"/>
        <end position="295"/>
    </location>
</feature>
<dbReference type="OrthoDB" id="4167046at2"/>
<keyword evidence="9" id="KW-1185">Reference proteome</keyword>
<keyword evidence="5 6" id="KW-0472">Membrane</keyword>
<evidence type="ECO:0000313" key="9">
    <source>
        <dbReference type="Proteomes" id="UP000196138"/>
    </source>
</evidence>
<feature type="transmembrane region" description="Helical" evidence="6">
    <location>
        <begin position="253"/>
        <end position="273"/>
    </location>
</feature>
<feature type="transmembrane region" description="Helical" evidence="6">
    <location>
        <begin position="40"/>
        <end position="59"/>
    </location>
</feature>
<dbReference type="GO" id="GO:0016020">
    <property type="term" value="C:membrane"/>
    <property type="evidence" value="ECO:0007669"/>
    <property type="project" value="UniProtKB-SubCell"/>
</dbReference>
<protein>
    <submittedName>
        <fullName evidence="8">EamA family transporter</fullName>
    </submittedName>
</protein>